<dbReference type="EMBL" id="CASHSV030000109">
    <property type="protein sequence ID" value="CAJ2650090.1"/>
    <property type="molecule type" value="Genomic_DNA"/>
</dbReference>
<reference evidence="1" key="1">
    <citation type="submission" date="2023-10" db="EMBL/GenBank/DDBJ databases">
        <authorList>
            <person name="Rodriguez Cubillos JULIANA M."/>
            <person name="De Vega J."/>
        </authorList>
    </citation>
    <scope>NUCLEOTIDE SEQUENCE</scope>
</reference>
<sequence length="427" mass="49243">MENLSDDLLIEIWSRVPSKTAVRGKSISKRFLALISQLQFIQRSILHHHNLLQHMKEDENQQKEWKFNFISKRKLLISFFPNLNLSTPQNQVSFSFLGRKFDPRLDNITLKKSVLYSRIVGFSNGLFLCKKTTRGRVYHVCNILTKDYIKLPLPPPPLTGHNKRDRVSEGFVCEPYYHIEENTNKVTLNNHRFRIVRFPRFEGTINEILWGITKSEFEMVIYSSETGKWNKKTVSCPNGFTQSAILLPAFAHKGILYFIGETSILMYDPFNNDEKCNIINFPSDTSKNAILFNGHIGVCCGKIRIASFCTIRCYVNVWELENSESEYSWCLLHMTKFPPIFVKDCIVDELLITGGRGEIVDMGTQVRAFHPYDSDVVFLQRAHRIFVGNLKMNKIEGVGYGIHGFQSLQMVSLDFPSWPTPIPSIEV</sequence>
<organism evidence="1 2">
    <name type="scientific">Trifolium pratense</name>
    <name type="common">Red clover</name>
    <dbReference type="NCBI Taxonomy" id="57577"/>
    <lineage>
        <taxon>Eukaryota</taxon>
        <taxon>Viridiplantae</taxon>
        <taxon>Streptophyta</taxon>
        <taxon>Embryophyta</taxon>
        <taxon>Tracheophyta</taxon>
        <taxon>Spermatophyta</taxon>
        <taxon>Magnoliopsida</taxon>
        <taxon>eudicotyledons</taxon>
        <taxon>Gunneridae</taxon>
        <taxon>Pentapetalae</taxon>
        <taxon>rosids</taxon>
        <taxon>fabids</taxon>
        <taxon>Fabales</taxon>
        <taxon>Fabaceae</taxon>
        <taxon>Papilionoideae</taxon>
        <taxon>50 kb inversion clade</taxon>
        <taxon>NPAAA clade</taxon>
        <taxon>Hologalegina</taxon>
        <taxon>IRL clade</taxon>
        <taxon>Trifolieae</taxon>
        <taxon>Trifolium</taxon>
    </lineage>
</organism>
<evidence type="ECO:0000313" key="1">
    <source>
        <dbReference type="EMBL" id="CAJ2650090.1"/>
    </source>
</evidence>
<comment type="caution">
    <text evidence="1">The sequence shown here is derived from an EMBL/GenBank/DDBJ whole genome shotgun (WGS) entry which is preliminary data.</text>
</comment>
<name>A0ACB0JZ55_TRIPR</name>
<gene>
    <name evidence="1" type="ORF">MILVUS5_LOCUS18015</name>
</gene>
<proteinExistence type="predicted"/>
<protein>
    <submittedName>
        <fullName evidence="1">Uncharacterized protein</fullName>
    </submittedName>
</protein>
<evidence type="ECO:0000313" key="2">
    <source>
        <dbReference type="Proteomes" id="UP001177021"/>
    </source>
</evidence>
<dbReference type="Proteomes" id="UP001177021">
    <property type="component" value="Unassembled WGS sequence"/>
</dbReference>
<accession>A0ACB0JZ55</accession>
<keyword evidence="2" id="KW-1185">Reference proteome</keyword>